<comment type="caution">
    <text evidence="3">The sequence shown here is derived from an EMBL/GenBank/DDBJ whole genome shotgun (WGS) entry which is preliminary data.</text>
</comment>
<protein>
    <recommendedName>
        <fullName evidence="5">BZIP domain-containing protein</fullName>
    </recommendedName>
</protein>
<feature type="coiled-coil region" evidence="1">
    <location>
        <begin position="106"/>
        <end position="133"/>
    </location>
</feature>
<dbReference type="Proteomes" id="UP000215289">
    <property type="component" value="Unassembled WGS sequence"/>
</dbReference>
<keyword evidence="4" id="KW-1185">Reference proteome</keyword>
<dbReference type="EMBL" id="NIDN02000051">
    <property type="protein sequence ID" value="RLL98515.1"/>
    <property type="molecule type" value="Genomic_DNA"/>
</dbReference>
<feature type="compositionally biased region" description="Basic and acidic residues" evidence="2">
    <location>
        <begin position="44"/>
        <end position="55"/>
    </location>
</feature>
<dbReference type="AlphaFoldDB" id="A0A3R7HW49"/>
<sequence length="498" mass="55106">MSDEQLQSGDHIWARSLSVPSLSSVSQAPVMSSTESNPTLSTTSDDHPSGKDDRPRRKMKANSQPAKTREQSSKKRGRPQKVQDAETPAEYQKRRAQVRLAQRAYRSRQEATLSQLKNRIAEMESVIETMTEAFLAFSDKLMQSGVLNASPDIAQSLKEVTAKYVALSSQMTETDGDDVATPQDKALSSEQLSSHSAEQTSQLSDPAVAVKTAPANGDRGGADPVGALIPSETPDMANDSLFPITTPTNIRVPSPHLINIRTPMSHLYGLDSSFFAQRLHLAAYKLAHQYLKNPAVSDSALLRNFGFLMTRWSRRQLIAYLNSFLKSSEGVEVSKKFSPPLLNLGGAGLHYPRKHSPISDPNSYWLPTAEDISMMYANGLSIQDLEEPWFDPGDVEGFLEDQGIILSNRNMLPENLQSHRQDVVARTWQSSFLDGQAMFSQGPMLAVDEDQLINWLSYRGICLGRSPGFRKRDVERFISQHAWPVGVPQIPIQAIAVV</sequence>
<accession>A0A3R7HW49</accession>
<dbReference type="PANTHER" id="PTHR40618:SF1">
    <property type="entry name" value="B-ZIP TRANSCRIPTION FACTOR (EUROFUNG)"/>
    <property type="match status" value="1"/>
</dbReference>
<feature type="region of interest" description="Disordered" evidence="2">
    <location>
        <begin position="172"/>
        <end position="230"/>
    </location>
</feature>
<evidence type="ECO:0000256" key="2">
    <source>
        <dbReference type="SAM" id="MobiDB-lite"/>
    </source>
</evidence>
<dbReference type="CDD" id="cd14688">
    <property type="entry name" value="bZIP_YAP"/>
    <property type="match status" value="1"/>
</dbReference>
<dbReference type="OrthoDB" id="3555317at2759"/>
<feature type="region of interest" description="Disordered" evidence="2">
    <location>
        <begin position="15"/>
        <end position="93"/>
    </location>
</feature>
<evidence type="ECO:0000313" key="4">
    <source>
        <dbReference type="Proteomes" id="UP000215289"/>
    </source>
</evidence>
<gene>
    <name evidence="3" type="ORF">CFD26_106860</name>
</gene>
<feature type="compositionally biased region" description="Polar residues" evidence="2">
    <location>
        <begin position="27"/>
        <end position="43"/>
    </location>
</feature>
<evidence type="ECO:0008006" key="5">
    <source>
        <dbReference type="Google" id="ProtNLM"/>
    </source>
</evidence>
<feature type="compositionally biased region" description="Polar residues" evidence="2">
    <location>
        <begin position="186"/>
        <end position="204"/>
    </location>
</feature>
<keyword evidence="1" id="KW-0175">Coiled coil</keyword>
<name>A0A3R7HW49_9EURO</name>
<organism evidence="3 4">
    <name type="scientific">Aspergillus turcosus</name>
    <dbReference type="NCBI Taxonomy" id="1245748"/>
    <lineage>
        <taxon>Eukaryota</taxon>
        <taxon>Fungi</taxon>
        <taxon>Dikarya</taxon>
        <taxon>Ascomycota</taxon>
        <taxon>Pezizomycotina</taxon>
        <taxon>Eurotiomycetes</taxon>
        <taxon>Eurotiomycetidae</taxon>
        <taxon>Eurotiales</taxon>
        <taxon>Aspergillaceae</taxon>
        <taxon>Aspergillus</taxon>
        <taxon>Aspergillus subgen. Fumigati</taxon>
    </lineage>
</organism>
<evidence type="ECO:0000313" key="3">
    <source>
        <dbReference type="EMBL" id="RLL98515.1"/>
    </source>
</evidence>
<dbReference type="STRING" id="1245748.A0A3R7HW49"/>
<evidence type="ECO:0000256" key="1">
    <source>
        <dbReference type="SAM" id="Coils"/>
    </source>
</evidence>
<dbReference type="InterPro" id="IPR046347">
    <property type="entry name" value="bZIP_sf"/>
</dbReference>
<dbReference type="SUPFAM" id="SSF57959">
    <property type="entry name" value="Leucine zipper domain"/>
    <property type="match status" value="1"/>
</dbReference>
<proteinExistence type="predicted"/>
<dbReference type="PANTHER" id="PTHR40618">
    <property type="entry name" value="B-ZIP TRANSCRIPTION FACTOR (EUROFUNG)-RELATED"/>
    <property type="match status" value="1"/>
</dbReference>
<dbReference type="GO" id="GO:0003700">
    <property type="term" value="F:DNA-binding transcription factor activity"/>
    <property type="evidence" value="ECO:0007669"/>
    <property type="project" value="InterPro"/>
</dbReference>
<dbReference type="Gene3D" id="1.20.5.170">
    <property type="match status" value="1"/>
</dbReference>
<feature type="compositionally biased region" description="Low complexity" evidence="2">
    <location>
        <begin position="16"/>
        <end position="26"/>
    </location>
</feature>
<reference evidence="3 4" key="1">
    <citation type="submission" date="2018-08" db="EMBL/GenBank/DDBJ databases">
        <title>Draft genome sequences of two Aspergillus turcosus clinical strains isolated from bronchoalveolar lavage fluid: one azole-susceptible and the other azole-resistant.</title>
        <authorList>
            <person name="Parent-Michaud M."/>
            <person name="Dufresne P.J."/>
            <person name="Fournier E."/>
            <person name="Martineau C."/>
            <person name="Moreira S."/>
            <person name="Perkins V."/>
            <person name="De Repentigny L."/>
            <person name="Dufresne S.F."/>
        </authorList>
    </citation>
    <scope>NUCLEOTIDE SEQUENCE [LARGE SCALE GENOMIC DNA]</scope>
    <source>
        <strain evidence="3">HMR AF 1038</strain>
    </source>
</reference>